<proteinExistence type="inferred from homology"/>
<reference evidence="11" key="3">
    <citation type="submission" date="2022-01" db="UniProtKB">
        <authorList>
            <consortium name="EnsemblPlants"/>
        </authorList>
    </citation>
    <scope>IDENTIFICATION</scope>
    <source>
        <strain evidence="11">subsp. vulgare</strain>
    </source>
</reference>
<evidence type="ECO:0000259" key="9">
    <source>
        <dbReference type="Pfam" id="PF23559"/>
    </source>
</evidence>
<organism evidence="11 12">
    <name type="scientific">Hordeum vulgare subsp. vulgare</name>
    <name type="common">Domesticated barley</name>
    <dbReference type="NCBI Taxonomy" id="112509"/>
    <lineage>
        <taxon>Eukaryota</taxon>
        <taxon>Viridiplantae</taxon>
        <taxon>Streptophyta</taxon>
        <taxon>Embryophyta</taxon>
        <taxon>Tracheophyta</taxon>
        <taxon>Spermatophyta</taxon>
        <taxon>Magnoliopsida</taxon>
        <taxon>Liliopsida</taxon>
        <taxon>Poales</taxon>
        <taxon>Poaceae</taxon>
        <taxon>BOP clade</taxon>
        <taxon>Pooideae</taxon>
        <taxon>Triticodae</taxon>
        <taxon>Triticeae</taxon>
        <taxon>Hordeinae</taxon>
        <taxon>Hordeum</taxon>
    </lineage>
</organism>
<dbReference type="InterPro" id="IPR058922">
    <property type="entry name" value="WHD_DRP"/>
</dbReference>
<dbReference type="PANTHER" id="PTHR23155">
    <property type="entry name" value="DISEASE RESISTANCE PROTEIN RP"/>
    <property type="match status" value="1"/>
</dbReference>
<dbReference type="Gene3D" id="1.20.5.4130">
    <property type="match status" value="1"/>
</dbReference>
<sequence>MEGAAQLVSTVGQLVGEEYRQVRGVGRQVAELRDELATMNAILRMHSEADEGAVDHFIREWMKQVRELAYDAEDCVHLYIFRIRCRSRDRFLVWSKRMLATIFPRRRLARDINALRARAVVISERHARYGVSREALCRSSSLAAPAPPVSRHVLGRANDPDEFVGITEQANTLAAKVKSVSNDESDMNLKVFSIVGFGGLGKTTLAMEVCRQLEPEFQRQAQVSVSQAFGGTKDLKELLKRVLQQIVKPKADNAEGIKEEDPLVGINEMGVDNLTDKLKEVLKDMRYLIVVDDVWTVTAWDVIKSKLPENGSSSRIIVTTRIETVAASCSEASSVDEDYIYRIKPLEWEDSKRLFLNRAFGSKNASCPMDLEAEMCKILNKCGGLPMAIISIASILASYRSSESKDMWKRVRKSIGAHMESHPTLEGMRQVITLSYNHLHHYLKGCMMYLSIFPEDYVIIKDRLLKRWIAEGLIAEIRGLTLMEVAETYYNELVSRCMIDRAVDIVTYYDGRVETCRVHDMVLEVMVSKFLEANFVSLVGGPYEGMSYDRIRRLSIHGGEDITEHSSSIKTGKNGIEGMNMQHVRSLSMFDLEGHKKVLDRLGKFTLLRVLDLEDCKDIKYEHLRDVCRMYLLRFLNLKGTAINKMPPVIGELENLETLDVRGTHLEDLPETVSKLQKLEQLQISNRGNNSGWIARRGMGRMKALRMVNKVILRCDASAAQEIGELQQLRELGIFVNITGGTGVSDSLVQNANQKLAESLGKMCSLRWLNINSDSWDKDALDFLHDIKSPPRLLQYLRIGACINKLPDWMGSLNNLIELFIAWTYFVGDQLYGPVCKLPNLKRINLEAFYYKDTELVAQPAHTFPALKDLYVNFDIDDMEVLRFQKEAMIKLETLSVRFYNRESKTVAGIQHLASLKEVQLAGTRHNPALDLALEQLKAANQNRPRSNLIKVAVKYE</sequence>
<dbReference type="InterPro" id="IPR032675">
    <property type="entry name" value="LRR_dom_sf"/>
</dbReference>
<evidence type="ECO:0000259" key="8">
    <source>
        <dbReference type="Pfam" id="PF18052"/>
    </source>
</evidence>
<dbReference type="Pfam" id="PF23598">
    <property type="entry name" value="LRR_14"/>
    <property type="match status" value="1"/>
</dbReference>
<keyword evidence="3" id="KW-0677">Repeat</keyword>
<dbReference type="GO" id="GO:0009626">
    <property type="term" value="P:plant-type hypersensitive response"/>
    <property type="evidence" value="ECO:0007669"/>
    <property type="project" value="UniProtKB-ARBA"/>
</dbReference>
<evidence type="ECO:0000313" key="12">
    <source>
        <dbReference type="Proteomes" id="UP000011116"/>
    </source>
</evidence>
<dbReference type="InterPro" id="IPR055414">
    <property type="entry name" value="LRR_R13L4/SHOC2-like"/>
</dbReference>
<gene>
    <name evidence="11" type="primary">LOC123449921</name>
</gene>
<comment type="similarity">
    <text evidence="1">Belongs to the disease resistance NB-LRR family.</text>
</comment>
<dbReference type="AlphaFoldDB" id="A0A8I6YL38"/>
<dbReference type="GO" id="GO:0002758">
    <property type="term" value="P:innate immune response-activating signaling pathway"/>
    <property type="evidence" value="ECO:0007669"/>
    <property type="project" value="UniProtKB-ARBA"/>
</dbReference>
<dbReference type="RefSeq" id="XP_044983225.1">
    <property type="nucleotide sequence ID" value="XM_045127290.1"/>
</dbReference>
<protein>
    <recommendedName>
        <fullName evidence="13">Disease resistance protein RPM1</fullName>
    </recommendedName>
</protein>
<dbReference type="PRINTS" id="PR00364">
    <property type="entry name" value="DISEASERSIST"/>
</dbReference>
<dbReference type="CDD" id="cd14798">
    <property type="entry name" value="RX-CC_like"/>
    <property type="match status" value="1"/>
</dbReference>
<dbReference type="InterPro" id="IPR044974">
    <property type="entry name" value="Disease_R_plants"/>
</dbReference>
<dbReference type="PANTHER" id="PTHR23155:SF1005">
    <property type="entry name" value="OS07G0197300 PROTEIN"/>
    <property type="match status" value="1"/>
</dbReference>
<evidence type="ECO:0000256" key="1">
    <source>
        <dbReference type="ARBA" id="ARBA00008894"/>
    </source>
</evidence>
<evidence type="ECO:0000259" key="7">
    <source>
        <dbReference type="Pfam" id="PF00931"/>
    </source>
</evidence>
<dbReference type="InterPro" id="IPR002182">
    <property type="entry name" value="NB-ARC"/>
</dbReference>
<dbReference type="OrthoDB" id="688326at2759"/>
<dbReference type="SMR" id="A0A8I6YL38"/>
<dbReference type="Gramene" id="HORVU.MOREX.r3.4HG0413780.1">
    <property type="protein sequence ID" value="HORVU.MOREX.r3.4HG0413780.1"/>
    <property type="gene ID" value="HORVU.MOREX.r3.4HG0413780"/>
</dbReference>
<accession>A0A8I6YL38</accession>
<dbReference type="KEGG" id="hvg:123449921"/>
<evidence type="ECO:0000259" key="10">
    <source>
        <dbReference type="Pfam" id="PF23598"/>
    </source>
</evidence>
<dbReference type="InterPro" id="IPR036388">
    <property type="entry name" value="WH-like_DNA-bd_sf"/>
</dbReference>
<keyword evidence="2" id="KW-0433">Leucine-rich repeat</keyword>
<dbReference type="InterPro" id="IPR027417">
    <property type="entry name" value="P-loop_NTPase"/>
</dbReference>
<dbReference type="Proteomes" id="UP000011116">
    <property type="component" value="Chromosome 4H"/>
</dbReference>
<dbReference type="FunFam" id="1.10.10.10:FF:000322">
    <property type="entry name" value="Probable disease resistance protein At1g63360"/>
    <property type="match status" value="1"/>
</dbReference>
<evidence type="ECO:0000256" key="5">
    <source>
        <dbReference type="ARBA" id="ARBA00022821"/>
    </source>
</evidence>
<name>A0A8I6YL38_HORVV</name>
<keyword evidence="12" id="KW-1185">Reference proteome</keyword>
<keyword evidence="6" id="KW-0175">Coiled coil</keyword>
<evidence type="ECO:0000256" key="4">
    <source>
        <dbReference type="ARBA" id="ARBA00022741"/>
    </source>
</evidence>
<reference evidence="11" key="2">
    <citation type="submission" date="2020-10" db="EMBL/GenBank/DDBJ databases">
        <authorList>
            <person name="Scholz U."/>
            <person name="Mascher M."/>
            <person name="Fiebig A."/>
        </authorList>
    </citation>
    <scope>NUCLEOTIDE SEQUENCE [LARGE SCALE GENOMIC DNA]</scope>
    <source>
        <strain evidence="11">cv. Morex</strain>
    </source>
</reference>
<evidence type="ECO:0008006" key="13">
    <source>
        <dbReference type="Google" id="ProtNLM"/>
    </source>
</evidence>
<feature type="domain" description="NB-ARC" evidence="7">
    <location>
        <begin position="186"/>
        <end position="361"/>
    </location>
</feature>
<dbReference type="GeneID" id="123449921"/>
<dbReference type="GO" id="GO:0043531">
    <property type="term" value="F:ADP binding"/>
    <property type="evidence" value="ECO:0007669"/>
    <property type="project" value="InterPro"/>
</dbReference>
<keyword evidence="4" id="KW-0547">Nucleotide-binding</keyword>
<dbReference type="GO" id="GO:0042742">
    <property type="term" value="P:defense response to bacterium"/>
    <property type="evidence" value="ECO:0007669"/>
    <property type="project" value="UniProtKB-ARBA"/>
</dbReference>
<feature type="domain" description="Disease resistance R13L4/SHOC-2-like LRR" evidence="10">
    <location>
        <begin position="583"/>
        <end position="927"/>
    </location>
</feature>
<reference evidence="12" key="1">
    <citation type="journal article" date="2012" name="Nature">
        <title>A physical, genetic and functional sequence assembly of the barley genome.</title>
        <authorList>
            <consortium name="The International Barley Genome Sequencing Consortium"/>
            <person name="Mayer K.F."/>
            <person name="Waugh R."/>
            <person name="Brown J.W."/>
            <person name="Schulman A."/>
            <person name="Langridge P."/>
            <person name="Platzer M."/>
            <person name="Fincher G.B."/>
            <person name="Muehlbauer G.J."/>
            <person name="Sato K."/>
            <person name="Close T.J."/>
            <person name="Wise R.P."/>
            <person name="Stein N."/>
        </authorList>
    </citation>
    <scope>NUCLEOTIDE SEQUENCE [LARGE SCALE GENOMIC DNA]</scope>
    <source>
        <strain evidence="12">cv. Morex</strain>
    </source>
</reference>
<feature type="domain" description="Disease resistance protein winged helix" evidence="9">
    <location>
        <begin position="452"/>
        <end position="524"/>
    </location>
</feature>
<dbReference type="InterPro" id="IPR038005">
    <property type="entry name" value="RX-like_CC"/>
</dbReference>
<feature type="domain" description="Disease resistance N-terminal" evidence="8">
    <location>
        <begin position="7"/>
        <end position="89"/>
    </location>
</feature>
<dbReference type="RefSeq" id="XP_044983224.1">
    <property type="nucleotide sequence ID" value="XM_045127289.1"/>
</dbReference>
<evidence type="ECO:0000256" key="3">
    <source>
        <dbReference type="ARBA" id="ARBA00022737"/>
    </source>
</evidence>
<dbReference type="Pfam" id="PF00931">
    <property type="entry name" value="NB-ARC"/>
    <property type="match status" value="1"/>
</dbReference>
<dbReference type="EnsemblPlants" id="HORVU.MOREX.r3.4HG0413780.1">
    <property type="protein sequence ID" value="HORVU.MOREX.r3.4HG0413780.1"/>
    <property type="gene ID" value="HORVU.MOREX.r3.4HG0413780"/>
</dbReference>
<evidence type="ECO:0000256" key="6">
    <source>
        <dbReference type="ARBA" id="ARBA00023054"/>
    </source>
</evidence>
<dbReference type="Gene3D" id="3.80.10.10">
    <property type="entry name" value="Ribonuclease Inhibitor"/>
    <property type="match status" value="1"/>
</dbReference>
<dbReference type="SUPFAM" id="SSF52540">
    <property type="entry name" value="P-loop containing nucleoside triphosphate hydrolases"/>
    <property type="match status" value="1"/>
</dbReference>
<dbReference type="Gene3D" id="1.10.10.10">
    <property type="entry name" value="Winged helix-like DNA-binding domain superfamily/Winged helix DNA-binding domain"/>
    <property type="match status" value="1"/>
</dbReference>
<dbReference type="Gramene" id="HORVU.MOREX.r2.4HG0344840.1">
    <property type="protein sequence ID" value="HORVU.MOREX.r2.4HG0344840.1"/>
    <property type="gene ID" value="HORVU.MOREX.r2.4HG0344840"/>
</dbReference>
<dbReference type="Gene3D" id="3.40.50.300">
    <property type="entry name" value="P-loop containing nucleotide triphosphate hydrolases"/>
    <property type="match status" value="1"/>
</dbReference>
<dbReference type="Pfam" id="PF18052">
    <property type="entry name" value="Rx_N"/>
    <property type="match status" value="1"/>
</dbReference>
<dbReference type="Pfam" id="PF23559">
    <property type="entry name" value="WHD_DRP"/>
    <property type="match status" value="1"/>
</dbReference>
<keyword evidence="5" id="KW-0611">Plant defense</keyword>
<dbReference type="SUPFAM" id="SSF52058">
    <property type="entry name" value="L domain-like"/>
    <property type="match status" value="1"/>
</dbReference>
<evidence type="ECO:0000313" key="11">
    <source>
        <dbReference type="EnsemblPlants" id="HORVU.MOREX.r3.4HG0413780.1"/>
    </source>
</evidence>
<evidence type="ECO:0000256" key="2">
    <source>
        <dbReference type="ARBA" id="ARBA00022614"/>
    </source>
</evidence>
<dbReference type="InterPro" id="IPR041118">
    <property type="entry name" value="Rx_N"/>
</dbReference>